<name>A0A0F9JMT2_9ZZZZ</name>
<gene>
    <name evidence="3" type="ORF">LCGC14_1433630</name>
</gene>
<feature type="domain" description="PD-(D/E)XK endonuclease-like" evidence="2">
    <location>
        <begin position="86"/>
        <end position="228"/>
    </location>
</feature>
<protein>
    <recommendedName>
        <fullName evidence="2">PD-(D/E)XK endonuclease-like domain-containing protein</fullName>
    </recommendedName>
</protein>
<dbReference type="Pfam" id="PF12705">
    <property type="entry name" value="PDDEXK_1"/>
    <property type="match status" value="2"/>
</dbReference>
<accession>A0A0F9JMT2</accession>
<sequence>MTHHISPSQIKLWRDCKRKYGFKYIDKLREPTSPKMQFGTDVHAQLEQWLKKGKTPDSTPEGQVAKQGIRKDWLPSPGSHLLVEHKLEIPLPELGDVTLIGYIDCVEPPDLARRMPTVIDHKTTSSLNWALTEDELAADPQGLIYSVWAMQHFNTGAALARWLYYVASNPKAGPRKPAGAQPVDHVFVADDPAFARRWAELLKDVADIVAVRNERPDTATIEPSPPACGKFGGCYFNGNPCELSSGEILRGHLVQFERAHNKQLTHCNNSITVPAEARKEPSMPTLMEKLTNKAKQENKGKKLEEQAKDVAAAVEAKAKAKTDDGPKTLLDTIKEKAAGVGVNPPEGDSDKGAYPPMPDTTAEITAESLDELGKSDLLALAKQRGVKANGRMKIETIKTSILEALTVVTTQHGPPEKIVETTSASDPAVTELMLLEAQAADIGADATPSPTGESSNGKAAGLVVMFGCVFEKNQTLANGVYHLVDLLTEPMEAVCLQNDVPHWSAVEFGKGPGMLSAVLDEWWDEKGPKEGVIIADPSTAECRAVKETLRRRADVVIRSVQ</sequence>
<dbReference type="AlphaFoldDB" id="A0A0F9JMT2"/>
<dbReference type="InterPro" id="IPR011604">
    <property type="entry name" value="PDDEXK-like_dom_sf"/>
</dbReference>
<evidence type="ECO:0000259" key="2">
    <source>
        <dbReference type="Pfam" id="PF12705"/>
    </source>
</evidence>
<keyword evidence="1" id="KW-0175">Coiled coil</keyword>
<reference evidence="3" key="1">
    <citation type="journal article" date="2015" name="Nature">
        <title>Complex archaea that bridge the gap between prokaryotes and eukaryotes.</title>
        <authorList>
            <person name="Spang A."/>
            <person name="Saw J.H."/>
            <person name="Jorgensen S.L."/>
            <person name="Zaremba-Niedzwiedzka K."/>
            <person name="Martijn J."/>
            <person name="Lind A.E."/>
            <person name="van Eijk R."/>
            <person name="Schleper C."/>
            <person name="Guy L."/>
            <person name="Ettema T.J."/>
        </authorList>
    </citation>
    <scope>NUCLEOTIDE SEQUENCE</scope>
</reference>
<dbReference type="EMBL" id="LAZR01009692">
    <property type="protein sequence ID" value="KKM71139.1"/>
    <property type="molecule type" value="Genomic_DNA"/>
</dbReference>
<evidence type="ECO:0000313" key="3">
    <source>
        <dbReference type="EMBL" id="KKM71139.1"/>
    </source>
</evidence>
<feature type="domain" description="PD-(D/E)XK endonuclease-like" evidence="2">
    <location>
        <begin position="4"/>
        <end position="58"/>
    </location>
</feature>
<feature type="coiled-coil region" evidence="1">
    <location>
        <begin position="286"/>
        <end position="313"/>
    </location>
</feature>
<comment type="caution">
    <text evidence="3">The sequence shown here is derived from an EMBL/GenBank/DDBJ whole genome shotgun (WGS) entry which is preliminary data.</text>
</comment>
<dbReference type="Gene3D" id="3.90.320.10">
    <property type="match status" value="1"/>
</dbReference>
<evidence type="ECO:0000256" key="1">
    <source>
        <dbReference type="SAM" id="Coils"/>
    </source>
</evidence>
<organism evidence="3">
    <name type="scientific">marine sediment metagenome</name>
    <dbReference type="NCBI Taxonomy" id="412755"/>
    <lineage>
        <taxon>unclassified sequences</taxon>
        <taxon>metagenomes</taxon>
        <taxon>ecological metagenomes</taxon>
    </lineage>
</organism>
<proteinExistence type="predicted"/>
<dbReference type="InterPro" id="IPR038726">
    <property type="entry name" value="PDDEXK_AddAB-type"/>
</dbReference>